<sequence>MEIRILSKSDAQVYQEVRLSALRNNPEAFGSTYEREVYVSLQEVAERIEATAEKFVLGAFHNNGSLVGIVTFVREDSPKMSHKGNVFGMYVAPEGRGGGLGKLLMSELIKRAKCCEGLEQINLTVVSDNSSAQKLYKSLGFEVYGLERNALQFNGHYYDEELMVLYF</sequence>
<dbReference type="AlphaFoldDB" id="A0A2S0JVG0"/>
<reference evidence="3 5" key="2">
    <citation type="submission" date="2018-06" db="EMBL/GenBank/DDBJ databases">
        <authorList>
            <consortium name="Pathogen Informatics"/>
            <person name="Doyle S."/>
        </authorList>
    </citation>
    <scope>NUCLEOTIDE SEQUENCE [LARGE SCALE GENOMIC DNA]</scope>
    <source>
        <strain evidence="3 5">NCTC10338</strain>
    </source>
</reference>
<dbReference type="PANTHER" id="PTHR43617">
    <property type="entry name" value="L-AMINO ACID N-ACETYLTRANSFERASE"/>
    <property type="match status" value="1"/>
</dbReference>
<dbReference type="InterPro" id="IPR016181">
    <property type="entry name" value="Acyl_CoA_acyltransferase"/>
</dbReference>
<evidence type="ECO:0000313" key="3">
    <source>
        <dbReference type="EMBL" id="SUV19630.1"/>
    </source>
</evidence>
<dbReference type="Pfam" id="PF00583">
    <property type="entry name" value="Acetyltransf_1"/>
    <property type="match status" value="1"/>
</dbReference>
<gene>
    <name evidence="2" type="ORF">LS41612_01555</name>
    <name evidence="3" type="ORF">NCTC10338_04495</name>
</gene>
<evidence type="ECO:0000313" key="5">
    <source>
        <dbReference type="Proteomes" id="UP000255295"/>
    </source>
</evidence>
<proteinExistence type="predicted"/>
<dbReference type="Gene3D" id="3.40.630.30">
    <property type="match status" value="1"/>
</dbReference>
<dbReference type="EC" id="2.3.1.-" evidence="3"/>
<organism evidence="2 4">
    <name type="scientific">Lysinibacillus sphaericus</name>
    <name type="common">Bacillus sphaericus</name>
    <dbReference type="NCBI Taxonomy" id="1421"/>
    <lineage>
        <taxon>Bacteria</taxon>
        <taxon>Bacillati</taxon>
        <taxon>Bacillota</taxon>
        <taxon>Bacilli</taxon>
        <taxon>Bacillales</taxon>
        <taxon>Bacillaceae</taxon>
        <taxon>Lysinibacillus</taxon>
    </lineage>
</organism>
<dbReference type="GeneID" id="48274866"/>
<dbReference type="EMBL" id="CP019980">
    <property type="protein sequence ID" value="AVK95071.1"/>
    <property type="molecule type" value="Genomic_DNA"/>
</dbReference>
<evidence type="ECO:0000313" key="2">
    <source>
        <dbReference type="EMBL" id="AVK95071.1"/>
    </source>
</evidence>
<name>A0A2S0JVG0_LYSSH</name>
<accession>A0A2S0JVG0</accession>
<dbReference type="InterPro" id="IPR050276">
    <property type="entry name" value="MshD_Acetyltransferase"/>
</dbReference>
<keyword evidence="2" id="KW-0808">Transferase</keyword>
<dbReference type="SUPFAM" id="SSF55729">
    <property type="entry name" value="Acyl-CoA N-acyltransferases (Nat)"/>
    <property type="match status" value="1"/>
</dbReference>
<evidence type="ECO:0000313" key="4">
    <source>
        <dbReference type="Proteomes" id="UP000238825"/>
    </source>
</evidence>
<dbReference type="Proteomes" id="UP000255295">
    <property type="component" value="Unassembled WGS sequence"/>
</dbReference>
<feature type="domain" description="N-acetyltransferase" evidence="1">
    <location>
        <begin position="1"/>
        <end position="167"/>
    </location>
</feature>
<dbReference type="InterPro" id="IPR000182">
    <property type="entry name" value="GNAT_dom"/>
</dbReference>
<dbReference type="EMBL" id="UFSZ01000001">
    <property type="protein sequence ID" value="SUV19630.1"/>
    <property type="molecule type" value="Genomic_DNA"/>
</dbReference>
<dbReference type="Proteomes" id="UP000238825">
    <property type="component" value="Chromosome"/>
</dbReference>
<keyword evidence="3" id="KW-0012">Acyltransferase</keyword>
<evidence type="ECO:0000259" key="1">
    <source>
        <dbReference type="PROSITE" id="PS51186"/>
    </source>
</evidence>
<dbReference type="RefSeq" id="WP_024364040.1">
    <property type="nucleotide sequence ID" value="NZ_BJNS01000042.1"/>
</dbReference>
<dbReference type="PROSITE" id="PS51186">
    <property type="entry name" value="GNAT"/>
    <property type="match status" value="1"/>
</dbReference>
<protein>
    <submittedName>
        <fullName evidence="2 3">Acetyltransferase</fullName>
        <ecNumber evidence="3">2.3.1.-</ecNumber>
    </submittedName>
</protein>
<dbReference type="GO" id="GO:0016747">
    <property type="term" value="F:acyltransferase activity, transferring groups other than amino-acyl groups"/>
    <property type="evidence" value="ECO:0007669"/>
    <property type="project" value="InterPro"/>
</dbReference>
<reference evidence="2 4" key="1">
    <citation type="submission" date="2017-03" db="EMBL/GenBank/DDBJ databases">
        <title>The whole genome sequencing and assembly of Lysinibacillus sphaericus DSM 28T strain.</title>
        <authorList>
            <person name="Lee Y.-J."/>
            <person name="Yi H."/>
            <person name="Bahn Y.-S."/>
            <person name="Kim J.F."/>
            <person name="Lee D.-W."/>
        </authorList>
    </citation>
    <scope>NUCLEOTIDE SEQUENCE [LARGE SCALE GENOMIC DNA]</scope>
    <source>
        <strain evidence="2 4">DSM 28</strain>
    </source>
</reference>